<organism evidence="6 7">
    <name type="scientific">Recurvomyces mirabilis</name>
    <dbReference type="NCBI Taxonomy" id="574656"/>
    <lineage>
        <taxon>Eukaryota</taxon>
        <taxon>Fungi</taxon>
        <taxon>Dikarya</taxon>
        <taxon>Ascomycota</taxon>
        <taxon>Pezizomycotina</taxon>
        <taxon>Dothideomycetes</taxon>
        <taxon>Dothideomycetidae</taxon>
        <taxon>Mycosphaerellales</taxon>
        <taxon>Teratosphaeriaceae</taxon>
        <taxon>Recurvomyces</taxon>
    </lineage>
</organism>
<evidence type="ECO:0000313" key="7">
    <source>
        <dbReference type="Proteomes" id="UP001274830"/>
    </source>
</evidence>
<feature type="signal peptide" evidence="3">
    <location>
        <begin position="1"/>
        <end position="20"/>
    </location>
</feature>
<comment type="caution">
    <text evidence="6">The sequence shown here is derived from an EMBL/GenBank/DDBJ whole genome shotgun (WGS) entry which is preliminary data.</text>
</comment>
<dbReference type="InterPro" id="IPR008922">
    <property type="entry name" value="Di-copper_centre_dom_sf"/>
</dbReference>
<protein>
    <recommendedName>
        <fullName evidence="4 5">Tyrosinase copper-binding domain-containing protein</fullName>
    </recommendedName>
</protein>
<dbReference type="EMBL" id="JAUTXT010000007">
    <property type="protein sequence ID" value="KAK3677339.1"/>
    <property type="molecule type" value="Genomic_DNA"/>
</dbReference>
<keyword evidence="7" id="KW-1185">Reference proteome</keyword>
<dbReference type="PANTHER" id="PTHR11474:SF125">
    <property type="entry name" value="N-ACETYL-6-HYDROXYTRYPTOPHAN OXIDASE IVOB-RELATED"/>
    <property type="match status" value="1"/>
</dbReference>
<evidence type="ECO:0000256" key="3">
    <source>
        <dbReference type="SAM" id="SignalP"/>
    </source>
</evidence>
<dbReference type="PROSITE" id="PS00497">
    <property type="entry name" value="TYROSINASE_1"/>
    <property type="match status" value="1"/>
</dbReference>
<dbReference type="PRINTS" id="PR00092">
    <property type="entry name" value="TYROSINASE"/>
</dbReference>
<dbReference type="Proteomes" id="UP001274830">
    <property type="component" value="Unassembled WGS sequence"/>
</dbReference>
<gene>
    <name evidence="6" type="ORF">LTR78_002877</name>
</gene>
<name>A0AAE0WTK1_9PEZI</name>
<dbReference type="Pfam" id="PF00264">
    <property type="entry name" value="Tyrosinase"/>
    <property type="match status" value="1"/>
</dbReference>
<evidence type="ECO:0000313" key="6">
    <source>
        <dbReference type="EMBL" id="KAK3677339.1"/>
    </source>
</evidence>
<feature type="domain" description="Tyrosinase copper-binding" evidence="4">
    <location>
        <begin position="115"/>
        <end position="132"/>
    </location>
</feature>
<sequence length="389" mass="42240">MRCTLSAIAGVALLSSAAQAWISAPTTQTDKLAAVGLLKLAQYESQHHPPPACNTSSGYIRQEWHTLTPKQKTAYISAVQCLQKLPAKSGSFAPGAKSRFDDFVAVHINQTLSIHATANFLSWHRYFTWTYEQALRNECGYKGYQPYLNWAKVSQDPLDSRLFDGSATSIGNNGGNLPGENNSYFQSEANPLVVIPPGTGGKCITAGPFVNMSVNLGPLIPAYSEIPPNPSPDGLGYNPRCLRRDISTYAARLALNDTMIAKLITSHNDVSSFQDDMEGGFNFGLPLIGVHTAGHYLVGGDPGGDFFASPGDPYFFLHHAQIDRVWWIWQNQDLKNRQNAIAGTITILNQPPSRNGTLQDILDLGVNAPGITIGSAMSTLAGEFCYIYI</sequence>
<dbReference type="GO" id="GO:0046872">
    <property type="term" value="F:metal ion binding"/>
    <property type="evidence" value="ECO:0007669"/>
    <property type="project" value="UniProtKB-KW"/>
</dbReference>
<reference evidence="6" key="1">
    <citation type="submission" date="2023-07" db="EMBL/GenBank/DDBJ databases">
        <title>Black Yeasts Isolated from many extreme environments.</title>
        <authorList>
            <person name="Coleine C."/>
            <person name="Stajich J.E."/>
            <person name="Selbmann L."/>
        </authorList>
    </citation>
    <scope>NUCLEOTIDE SEQUENCE</scope>
    <source>
        <strain evidence="6">CCFEE 5485</strain>
    </source>
</reference>
<dbReference type="GO" id="GO:0016491">
    <property type="term" value="F:oxidoreductase activity"/>
    <property type="evidence" value="ECO:0007669"/>
    <property type="project" value="UniProtKB-KW"/>
</dbReference>
<feature type="domain" description="Tyrosinase copper-binding" evidence="5">
    <location>
        <begin position="312"/>
        <end position="323"/>
    </location>
</feature>
<dbReference type="SUPFAM" id="SSF48056">
    <property type="entry name" value="Di-copper centre-containing domain"/>
    <property type="match status" value="1"/>
</dbReference>
<dbReference type="Gene3D" id="1.10.1280.10">
    <property type="entry name" value="Di-copper center containing domain from catechol oxidase"/>
    <property type="match status" value="1"/>
</dbReference>
<evidence type="ECO:0000259" key="4">
    <source>
        <dbReference type="PROSITE" id="PS00497"/>
    </source>
</evidence>
<dbReference type="PANTHER" id="PTHR11474">
    <property type="entry name" value="TYROSINASE FAMILY MEMBER"/>
    <property type="match status" value="1"/>
</dbReference>
<dbReference type="AlphaFoldDB" id="A0AAE0WTK1"/>
<feature type="chain" id="PRO_5042251310" description="Tyrosinase copper-binding domain-containing protein" evidence="3">
    <location>
        <begin position="21"/>
        <end position="389"/>
    </location>
</feature>
<keyword evidence="1" id="KW-0479">Metal-binding</keyword>
<evidence type="ECO:0000259" key="5">
    <source>
        <dbReference type="PROSITE" id="PS00498"/>
    </source>
</evidence>
<dbReference type="PROSITE" id="PS00498">
    <property type="entry name" value="TYROSINASE_2"/>
    <property type="match status" value="1"/>
</dbReference>
<keyword evidence="3" id="KW-0732">Signal</keyword>
<proteinExistence type="predicted"/>
<keyword evidence="2" id="KW-0560">Oxidoreductase</keyword>
<accession>A0AAE0WTK1</accession>
<evidence type="ECO:0000256" key="1">
    <source>
        <dbReference type="ARBA" id="ARBA00022723"/>
    </source>
</evidence>
<dbReference type="InterPro" id="IPR002227">
    <property type="entry name" value="Tyrosinase_Cu-bd"/>
</dbReference>
<evidence type="ECO:0000256" key="2">
    <source>
        <dbReference type="ARBA" id="ARBA00023002"/>
    </source>
</evidence>
<dbReference type="InterPro" id="IPR050316">
    <property type="entry name" value="Tyrosinase/Hemocyanin"/>
</dbReference>